<name>A0A4Z1T6U0_GIAMU</name>
<evidence type="ECO:0000256" key="10">
    <source>
        <dbReference type="ARBA" id="ARBA00040899"/>
    </source>
</evidence>
<evidence type="ECO:0000256" key="2">
    <source>
        <dbReference type="ARBA" id="ARBA00022490"/>
    </source>
</evidence>
<dbReference type="PANTHER" id="PTHR21625:SF0">
    <property type="entry name" value="DYNEIN REGULATORY COMPLEX SUBUNIT 2"/>
    <property type="match status" value="1"/>
</dbReference>
<evidence type="ECO:0000256" key="5">
    <source>
        <dbReference type="ARBA" id="ARBA00023069"/>
    </source>
</evidence>
<evidence type="ECO:0000256" key="8">
    <source>
        <dbReference type="ARBA" id="ARBA00037841"/>
    </source>
</evidence>
<protein>
    <recommendedName>
        <fullName evidence="10">Dynein regulatory complex subunit 2</fullName>
    </recommendedName>
</protein>
<keyword evidence="4 12" id="KW-0175">Coiled coil</keyword>
<keyword evidence="15" id="KW-1185">Reference proteome</keyword>
<dbReference type="GO" id="GO:0005858">
    <property type="term" value="C:axonemal dynein complex"/>
    <property type="evidence" value="ECO:0007669"/>
    <property type="project" value="InterPro"/>
</dbReference>
<evidence type="ECO:0000256" key="12">
    <source>
        <dbReference type="SAM" id="Coils"/>
    </source>
</evidence>
<evidence type="ECO:0000256" key="9">
    <source>
        <dbReference type="ARBA" id="ARBA00038424"/>
    </source>
</evidence>
<evidence type="ECO:0000256" key="7">
    <source>
        <dbReference type="ARBA" id="ARBA00023273"/>
    </source>
</evidence>
<dbReference type="GO" id="GO:0070286">
    <property type="term" value="P:axonemal dynein complex assembly"/>
    <property type="evidence" value="ECO:0007669"/>
    <property type="project" value="InterPro"/>
</dbReference>
<sequence length="450" mass="52391">MEDPALDPAAQLELQRQLQSERRQEMHAKHIANITELVRVEASACNANRQRVNAIWRDRLRSTKKSELMRRVEELVQDFDRHADRKDALIALLSRYVSIAEEQRRRCVQTHLSTMDNLLALLQERTLLFDELLDDNVCRLQSQFDREMEALKASYDARERLLTEIKVATEEQEETLQQQLSTSYAGKISELKNQNQELCNILRLNLEEVNSDLERHLLEAHEKYREQTDAKQHQFKILLLKDQQSSLAIERQKARIEKLTAMIAHWRTKIQTTSEEFKTKNALLRQEKENTYAEFTELKRKLVAYRNSECGRMKSLVVAAHNAEEKIISLKENADKIIRMSTLCARLEIEAERVNEVERIDEETNRAINDECQHEEVAAVARTGPGTDERFIGRDAMLATAELKVVYKKLSRVSIDRLALERESVLLERENRELREALQRFLSTTGMAGV</sequence>
<dbReference type="PANTHER" id="PTHR21625">
    <property type="entry name" value="NYD-SP28 PROTEIN"/>
    <property type="match status" value="1"/>
</dbReference>
<keyword evidence="3" id="KW-0282">Flagellum</keyword>
<evidence type="ECO:0000256" key="3">
    <source>
        <dbReference type="ARBA" id="ARBA00022846"/>
    </source>
</evidence>
<feature type="coiled-coil region" evidence="12">
    <location>
        <begin position="249"/>
        <end position="340"/>
    </location>
</feature>
<comment type="function">
    <text evidence="11">Component of the nexin-dynein regulatory complex (N-DRC), a key regulator of ciliary/flagellar motility which maintains the alignment and integrity of the distal axoneme and regulates microtubule sliding in motile axonemes. Plays a critical role in the assembly of N-DRC and also stabilizes the assembly of multiple inner dynein arms and radial spokes. Coassembles with DRC1 to form a central scaffold needed for assembly of the N-DRC and its attachment to the outer doublet microtubules.</text>
</comment>
<evidence type="ECO:0000313" key="15">
    <source>
        <dbReference type="Proteomes" id="UP000315496"/>
    </source>
</evidence>
<evidence type="ECO:0000256" key="11">
    <source>
        <dbReference type="ARBA" id="ARBA00045865"/>
    </source>
</evidence>
<evidence type="ECO:0000259" key="13">
    <source>
        <dbReference type="Pfam" id="PF14772"/>
    </source>
</evidence>
<evidence type="ECO:0000256" key="4">
    <source>
        <dbReference type="ARBA" id="ARBA00023054"/>
    </source>
</evidence>
<accession>A0A4Z1T6U0</accession>
<comment type="similarity">
    <text evidence="9">Belongs to the DRC2 family.</text>
</comment>
<comment type="subcellular location">
    <subcellularLocation>
        <location evidence="1">Cytoplasm</location>
        <location evidence="1">Cytoskeleton</location>
        <location evidence="1">Flagellum axoneme</location>
    </subcellularLocation>
    <subcellularLocation>
        <location evidence="8">Cytoplasm</location>
        <location evidence="8">Cytoskeleton</location>
        <location evidence="8">Flagellum basal body</location>
    </subcellularLocation>
</comment>
<keyword evidence="2" id="KW-0963">Cytoplasm</keyword>
<dbReference type="GO" id="GO:0003352">
    <property type="term" value="P:regulation of cilium movement"/>
    <property type="evidence" value="ECO:0007669"/>
    <property type="project" value="TreeGrafter"/>
</dbReference>
<dbReference type="AlphaFoldDB" id="A0A4Z1T6U0"/>
<keyword evidence="5" id="KW-0969">Cilium</keyword>
<organism evidence="14 15">
    <name type="scientific">Giardia muris</name>
    <dbReference type="NCBI Taxonomy" id="5742"/>
    <lineage>
        <taxon>Eukaryota</taxon>
        <taxon>Metamonada</taxon>
        <taxon>Diplomonadida</taxon>
        <taxon>Hexamitidae</taxon>
        <taxon>Giardiinae</taxon>
        <taxon>Giardia</taxon>
    </lineage>
</organism>
<gene>
    <name evidence="14" type="ORF">GMRT_14473</name>
</gene>
<dbReference type="GO" id="GO:0060285">
    <property type="term" value="P:cilium-dependent cell motility"/>
    <property type="evidence" value="ECO:0007669"/>
    <property type="project" value="TreeGrafter"/>
</dbReference>
<evidence type="ECO:0000256" key="1">
    <source>
        <dbReference type="ARBA" id="ARBA00004611"/>
    </source>
</evidence>
<dbReference type="OrthoDB" id="7760980at2759"/>
<feature type="domain" description="Dynein regulatory complex protein 1/2 N-terminal" evidence="13">
    <location>
        <begin position="21"/>
        <end position="113"/>
    </location>
</feature>
<keyword evidence="6" id="KW-0206">Cytoskeleton</keyword>
<keyword evidence="7" id="KW-0966">Cell projection</keyword>
<dbReference type="Proteomes" id="UP000315496">
    <property type="component" value="Chromosome 2"/>
</dbReference>
<evidence type="ECO:0000313" key="14">
    <source>
        <dbReference type="EMBL" id="TNJ28259.1"/>
    </source>
</evidence>
<dbReference type="EMBL" id="VDLU01000002">
    <property type="protein sequence ID" value="TNJ28259.1"/>
    <property type="molecule type" value="Genomic_DNA"/>
</dbReference>
<dbReference type="InterPro" id="IPR039505">
    <property type="entry name" value="DRC1/2_N"/>
</dbReference>
<comment type="caution">
    <text evidence="14">The sequence shown here is derived from an EMBL/GenBank/DDBJ whole genome shotgun (WGS) entry which is preliminary data.</text>
</comment>
<dbReference type="VEuPathDB" id="GiardiaDB:GMRT_14473"/>
<dbReference type="Pfam" id="PF14772">
    <property type="entry name" value="NYD-SP28"/>
    <property type="match status" value="1"/>
</dbReference>
<dbReference type="InterPro" id="IPR039750">
    <property type="entry name" value="DRC1/DRC2"/>
</dbReference>
<proteinExistence type="inferred from homology"/>
<evidence type="ECO:0000256" key="6">
    <source>
        <dbReference type="ARBA" id="ARBA00023212"/>
    </source>
</evidence>
<reference evidence="14 15" key="1">
    <citation type="submission" date="2019-05" db="EMBL/GenBank/DDBJ databases">
        <title>The compact genome of Giardia muris reveals important steps in the evolution of intestinal protozoan parasites.</title>
        <authorList>
            <person name="Xu F."/>
            <person name="Jimenez-Gonzalez A."/>
            <person name="Einarsson E."/>
            <person name="Astvaldsson A."/>
            <person name="Peirasmaki D."/>
            <person name="Eckmann L."/>
            <person name="Andersson J.O."/>
            <person name="Svard S.G."/>
            <person name="Jerlstrom-Hultqvist J."/>
        </authorList>
    </citation>
    <scope>NUCLEOTIDE SEQUENCE [LARGE SCALE GENOMIC DNA]</scope>
    <source>
        <strain evidence="14 15">Roberts-Thomson</strain>
    </source>
</reference>